<proteinExistence type="predicted"/>
<sequence>MSRGPYSCYHTVASNVFQGIQLSCFKSRALSLSLSGSGSSKNYLQQKNDTVRPLAMLPSRKAERRGRSGKAFCEKQEGERGEKHSHVKTAPKAQIERQNCTHCDVPDIATMGQGGDRRPRWMLLGSRGGTFSFPPRITWQAPPLAKVRGVRGPMVGVGKL</sequence>
<reference evidence="1" key="1">
    <citation type="submission" date="2021-08" db="EMBL/GenBank/DDBJ databases">
        <title>The first chromosome-level gecko genome reveals the dynamic sex chromosomes of Neotropical dwarf geckos (Sphaerodactylidae: Sphaerodactylus).</title>
        <authorList>
            <person name="Pinto B.J."/>
            <person name="Keating S.E."/>
            <person name="Gamble T."/>
        </authorList>
    </citation>
    <scope>NUCLEOTIDE SEQUENCE</scope>
    <source>
        <strain evidence="1">TG3544</strain>
    </source>
</reference>
<name>A0ACB8FT90_9SAUR</name>
<protein>
    <submittedName>
        <fullName evidence="1">Uncharacterized protein</fullName>
    </submittedName>
</protein>
<comment type="caution">
    <text evidence="1">The sequence shown here is derived from an EMBL/GenBank/DDBJ whole genome shotgun (WGS) entry which is preliminary data.</text>
</comment>
<keyword evidence="2" id="KW-1185">Reference proteome</keyword>
<dbReference type="EMBL" id="CM037619">
    <property type="protein sequence ID" value="KAH8008587.1"/>
    <property type="molecule type" value="Genomic_DNA"/>
</dbReference>
<accession>A0ACB8FT90</accession>
<dbReference type="Proteomes" id="UP000827872">
    <property type="component" value="Linkage Group LG06"/>
</dbReference>
<organism evidence="1 2">
    <name type="scientific">Sphaerodactylus townsendi</name>
    <dbReference type="NCBI Taxonomy" id="933632"/>
    <lineage>
        <taxon>Eukaryota</taxon>
        <taxon>Metazoa</taxon>
        <taxon>Chordata</taxon>
        <taxon>Craniata</taxon>
        <taxon>Vertebrata</taxon>
        <taxon>Euteleostomi</taxon>
        <taxon>Lepidosauria</taxon>
        <taxon>Squamata</taxon>
        <taxon>Bifurcata</taxon>
        <taxon>Gekkota</taxon>
        <taxon>Sphaerodactylidae</taxon>
        <taxon>Sphaerodactylus</taxon>
    </lineage>
</organism>
<gene>
    <name evidence="1" type="ORF">K3G42_030061</name>
</gene>
<evidence type="ECO:0000313" key="1">
    <source>
        <dbReference type="EMBL" id="KAH8008587.1"/>
    </source>
</evidence>
<evidence type="ECO:0000313" key="2">
    <source>
        <dbReference type="Proteomes" id="UP000827872"/>
    </source>
</evidence>